<feature type="transmembrane region" description="Helical" evidence="1">
    <location>
        <begin position="42"/>
        <end position="64"/>
    </location>
</feature>
<gene>
    <name evidence="2" type="ORF">BD749_0083</name>
</gene>
<dbReference type="InterPro" id="IPR009577">
    <property type="entry name" value="Sm_multidrug_ex"/>
</dbReference>
<dbReference type="AlphaFoldDB" id="A0A2N3V0K7"/>
<feature type="transmembrane region" description="Helical" evidence="1">
    <location>
        <begin position="6"/>
        <end position="22"/>
    </location>
</feature>
<comment type="caution">
    <text evidence="2">The sequence shown here is derived from an EMBL/GenBank/DDBJ whole genome shotgun (WGS) entry which is preliminary data.</text>
</comment>
<dbReference type="RefSeq" id="WP_394341651.1">
    <property type="nucleotide sequence ID" value="NZ_PJMU01000001.1"/>
</dbReference>
<keyword evidence="1" id="KW-1133">Transmembrane helix</keyword>
<protein>
    <submittedName>
        <fullName evidence="2">Putative membrane protein</fullName>
    </submittedName>
</protein>
<keyword evidence="1" id="KW-0812">Transmembrane</keyword>
<sequence>MAAIPGLMTMLEILIYTFLLSISPFGEARAGIPYAVLNDMPVFWAFVVGLIGNLLIFPLLAWLIEAFSKKLWPNRVYKKGVVKLGRRAKKGVGSEVQKYGFWGLMVFVMIPLPGTGAYMGTIAAYLLNIKRGRAFLAVSMGVIISCLIMAAGSYLGSMGLKTLR</sequence>
<organism evidence="2 3">
    <name type="scientific">Pontibacter ramchanderi</name>
    <dbReference type="NCBI Taxonomy" id="1179743"/>
    <lineage>
        <taxon>Bacteria</taxon>
        <taxon>Pseudomonadati</taxon>
        <taxon>Bacteroidota</taxon>
        <taxon>Cytophagia</taxon>
        <taxon>Cytophagales</taxon>
        <taxon>Hymenobacteraceae</taxon>
        <taxon>Pontibacter</taxon>
    </lineage>
</organism>
<feature type="transmembrane region" description="Helical" evidence="1">
    <location>
        <begin position="99"/>
        <end position="127"/>
    </location>
</feature>
<dbReference type="EMBL" id="PJMU01000001">
    <property type="protein sequence ID" value="PKV75145.1"/>
    <property type="molecule type" value="Genomic_DNA"/>
</dbReference>
<reference evidence="2 3" key="1">
    <citation type="submission" date="2017-12" db="EMBL/GenBank/DDBJ databases">
        <title>Genomic Encyclopedia of Type Strains, Phase III (KMG-III): the genomes of soil and plant-associated and newly described type strains.</title>
        <authorList>
            <person name="Whitman W."/>
        </authorList>
    </citation>
    <scope>NUCLEOTIDE SEQUENCE [LARGE SCALE GENOMIC DNA]</scope>
    <source>
        <strain evidence="2 3">LP43</strain>
    </source>
</reference>
<evidence type="ECO:0000256" key="1">
    <source>
        <dbReference type="SAM" id="Phobius"/>
    </source>
</evidence>
<evidence type="ECO:0000313" key="2">
    <source>
        <dbReference type="EMBL" id="PKV75145.1"/>
    </source>
</evidence>
<keyword evidence="3" id="KW-1185">Reference proteome</keyword>
<dbReference type="Pfam" id="PF06695">
    <property type="entry name" value="Sm_multidrug_ex"/>
    <property type="match status" value="1"/>
</dbReference>
<name>A0A2N3V0K7_9BACT</name>
<feature type="transmembrane region" description="Helical" evidence="1">
    <location>
        <begin position="134"/>
        <end position="155"/>
    </location>
</feature>
<proteinExistence type="predicted"/>
<keyword evidence="1" id="KW-0472">Membrane</keyword>
<evidence type="ECO:0000313" key="3">
    <source>
        <dbReference type="Proteomes" id="UP000233782"/>
    </source>
</evidence>
<dbReference type="Proteomes" id="UP000233782">
    <property type="component" value="Unassembled WGS sequence"/>
</dbReference>
<accession>A0A2N3V0K7</accession>